<gene>
    <name evidence="2" type="ORF">HPT30_21010</name>
</gene>
<comment type="caution">
    <text evidence="2">The sequence shown here is derived from an EMBL/GenBank/DDBJ whole genome shotgun (WGS) entry which is preliminary data.</text>
</comment>
<dbReference type="AlphaFoldDB" id="A0A850EYC7"/>
<feature type="chain" id="PRO_5032399751" evidence="1">
    <location>
        <begin position="26"/>
        <end position="141"/>
    </location>
</feature>
<dbReference type="Proteomes" id="UP000564806">
    <property type="component" value="Unassembled WGS sequence"/>
</dbReference>
<evidence type="ECO:0000256" key="1">
    <source>
        <dbReference type="SAM" id="SignalP"/>
    </source>
</evidence>
<dbReference type="RefSeq" id="WP_175373275.1">
    <property type="nucleotide sequence ID" value="NZ_JABWCS010000216.1"/>
</dbReference>
<dbReference type="InterPro" id="IPR010916">
    <property type="entry name" value="TonB_box_CS"/>
</dbReference>
<dbReference type="PROSITE" id="PS00430">
    <property type="entry name" value="TONB_DEPENDENT_REC_1"/>
    <property type="match status" value="1"/>
</dbReference>
<name>A0A850EYC7_9BACL</name>
<reference evidence="2" key="1">
    <citation type="submission" date="2020-06" db="EMBL/GenBank/DDBJ databases">
        <title>Paenibacillus sp. nov., isolated from soil.</title>
        <authorList>
            <person name="Seo Y.L."/>
        </authorList>
    </citation>
    <scope>NUCLEOTIDE SEQUENCE [LARGE SCALE GENOMIC DNA]</scope>
    <source>
        <strain evidence="2">JW14</strain>
    </source>
</reference>
<protein>
    <submittedName>
        <fullName evidence="2">Uncharacterized protein</fullName>
    </submittedName>
</protein>
<dbReference type="EMBL" id="JABWCS010000216">
    <property type="protein sequence ID" value="NUU62831.1"/>
    <property type="molecule type" value="Genomic_DNA"/>
</dbReference>
<evidence type="ECO:0000313" key="2">
    <source>
        <dbReference type="EMBL" id="NUU62831.1"/>
    </source>
</evidence>
<evidence type="ECO:0000313" key="3">
    <source>
        <dbReference type="Proteomes" id="UP000564806"/>
    </source>
</evidence>
<keyword evidence="1" id="KW-0732">Signal</keyword>
<accession>A0A850EYC7</accession>
<proteinExistence type="predicted"/>
<keyword evidence="3" id="KW-1185">Reference proteome</keyword>
<feature type="signal peptide" evidence="1">
    <location>
        <begin position="1"/>
        <end position="25"/>
    </location>
</feature>
<organism evidence="2 3">
    <name type="scientific">Paenibacillus agri</name>
    <dbReference type="NCBI Taxonomy" id="2744309"/>
    <lineage>
        <taxon>Bacteria</taxon>
        <taxon>Bacillati</taxon>
        <taxon>Bacillota</taxon>
        <taxon>Bacilli</taxon>
        <taxon>Bacillales</taxon>
        <taxon>Paenibacillaceae</taxon>
        <taxon>Paenibacillus</taxon>
    </lineage>
</organism>
<sequence>MIRKIARFSLLFVLIFVLSTQPLFAAGNTVKIKVTFVEAKLVENNHVGNEWWWGGFVNGKELNDGESVTVSANAAGSIKLHAEAQEQDKYPDDGEASASVKVSSIKTSVTKKLNVTVVENRGRYSGNTAKWQFTFKLEKVK</sequence>